<sequence>MNQEIIDEIKNQDYASITSTIENFLEEQIKKNNAEGLILGLSGGIDSAVLTYICKRNLKDKTLALVMPDTSITPKTETEDALKMISLTGIQYKLIDINPIVKEYSMYLEPNERAKGNLRARIRTNILYYYANVKNYLVLGSSDKSEYLIGYFTKFGDGASDITPIISLYKLQVREIAKYLGVPENVIAKKSSPHLWKEHGAESELGVSYEDVDSVLYCLFDKKLSINETQKLTNIESSTIGKIQELHKNSEHKRLPTPKPYGE</sequence>
<dbReference type="FunFam" id="3.40.50.620:FF:000106">
    <property type="entry name" value="Glutamine-dependent NAD(+) synthetase"/>
    <property type="match status" value="1"/>
</dbReference>
<evidence type="ECO:0000256" key="4">
    <source>
        <dbReference type="ARBA" id="ARBA00022741"/>
    </source>
</evidence>
<evidence type="ECO:0000256" key="3">
    <source>
        <dbReference type="ARBA" id="ARBA00022723"/>
    </source>
</evidence>
<dbReference type="RefSeq" id="WP_014963365.1">
    <property type="nucleotide sequence ID" value="NC_018655.1"/>
</dbReference>
<evidence type="ECO:0000256" key="8">
    <source>
        <dbReference type="HAMAP-Rule" id="MF_00193"/>
    </source>
</evidence>
<feature type="domain" description="NAD/GMP synthase" evidence="11">
    <location>
        <begin position="19"/>
        <end position="254"/>
    </location>
</feature>
<dbReference type="EMBL" id="CP003842">
    <property type="protein sequence ID" value="AFS80980.1"/>
    <property type="molecule type" value="Genomic_DNA"/>
</dbReference>
<dbReference type="InterPro" id="IPR003694">
    <property type="entry name" value="NAD_synthase"/>
</dbReference>
<comment type="pathway">
    <text evidence="8">Cofactor biosynthesis; NAD(+) biosynthesis; NAD(+) from deamido-NAD(+) (ammonia route): step 1/1.</text>
</comment>
<dbReference type="HOGENOM" id="CLU_059327_1_1_2"/>
<evidence type="ECO:0000256" key="7">
    <source>
        <dbReference type="ARBA" id="ARBA00023027"/>
    </source>
</evidence>
<feature type="binding site" description="in other chain" evidence="8">
    <location>
        <position position="154"/>
    </location>
    <ligand>
        <name>deamido-NAD(+)</name>
        <dbReference type="ChEBI" id="CHEBI:58437"/>
        <note>ligand shared between two neighboring subunits</note>
    </ligand>
</feature>
<dbReference type="Proteomes" id="UP000006101">
    <property type="component" value="Chromosome"/>
</dbReference>
<dbReference type="GO" id="GO:0003952">
    <property type="term" value="F:NAD+ synthase (glutamine-hydrolyzing) activity"/>
    <property type="evidence" value="ECO:0007669"/>
    <property type="project" value="InterPro"/>
</dbReference>
<comment type="similarity">
    <text evidence="1 8 9">Belongs to the NAD synthetase family.</text>
</comment>
<proteinExistence type="inferred from homology"/>
<dbReference type="KEGG" id="nkr:NKOR_05470"/>
<dbReference type="PANTHER" id="PTHR23090:SF9">
    <property type="entry name" value="GLUTAMINE-DEPENDENT NAD(+) SYNTHETASE"/>
    <property type="match status" value="1"/>
</dbReference>
<evidence type="ECO:0000256" key="9">
    <source>
        <dbReference type="RuleBase" id="RU003811"/>
    </source>
</evidence>
<keyword evidence="5 8" id="KW-0067">ATP-binding</keyword>
<keyword evidence="6 8" id="KW-0460">Magnesium</keyword>
<comment type="subunit">
    <text evidence="8">Homodimer.</text>
</comment>
<evidence type="ECO:0000313" key="12">
    <source>
        <dbReference type="EMBL" id="AFS80980.1"/>
    </source>
</evidence>
<feature type="binding site" evidence="8">
    <location>
        <begin position="40"/>
        <end position="47"/>
    </location>
    <ligand>
        <name>ATP</name>
        <dbReference type="ChEBI" id="CHEBI:30616"/>
    </ligand>
</feature>
<dbReference type="EC" id="6.3.1.5" evidence="8 10"/>
<dbReference type="InterPro" id="IPR014729">
    <property type="entry name" value="Rossmann-like_a/b/a_fold"/>
</dbReference>
<dbReference type="InterPro" id="IPR022310">
    <property type="entry name" value="NAD/GMP_synthase"/>
</dbReference>
<name>K0B7R7_9ARCH</name>
<dbReference type="CDD" id="cd00553">
    <property type="entry name" value="NAD_synthase"/>
    <property type="match status" value="1"/>
</dbReference>
<comment type="catalytic activity">
    <reaction evidence="8 10">
        <text>deamido-NAD(+) + NH4(+) + ATP = AMP + diphosphate + NAD(+) + H(+)</text>
        <dbReference type="Rhea" id="RHEA:21188"/>
        <dbReference type="ChEBI" id="CHEBI:15378"/>
        <dbReference type="ChEBI" id="CHEBI:28938"/>
        <dbReference type="ChEBI" id="CHEBI:30616"/>
        <dbReference type="ChEBI" id="CHEBI:33019"/>
        <dbReference type="ChEBI" id="CHEBI:57540"/>
        <dbReference type="ChEBI" id="CHEBI:58437"/>
        <dbReference type="ChEBI" id="CHEBI:456215"/>
        <dbReference type="EC" id="6.3.1.5"/>
    </reaction>
</comment>
<feature type="binding site" description="in other chain" evidence="8">
    <location>
        <begin position="252"/>
        <end position="253"/>
    </location>
    <ligand>
        <name>deamido-NAD(+)</name>
        <dbReference type="ChEBI" id="CHEBI:58437"/>
        <note>ligand shared between two neighboring subunits</note>
    </ligand>
</feature>
<feature type="binding site" description="in other chain" evidence="8">
    <location>
        <position position="121"/>
    </location>
    <ligand>
        <name>deamido-NAD(+)</name>
        <dbReference type="ChEBI" id="CHEBI:58437"/>
        <note>ligand shared between two neighboring subunits</note>
    </ligand>
</feature>
<keyword evidence="4 8" id="KW-0547">Nucleotide-binding</keyword>
<evidence type="ECO:0000256" key="10">
    <source>
        <dbReference type="RuleBase" id="RU003812"/>
    </source>
</evidence>
<dbReference type="AlphaFoldDB" id="K0B7R7"/>
<reference evidence="12 13" key="1">
    <citation type="journal article" date="2012" name="J. Bacteriol.">
        <title>Draft Genome Sequence of an Ammonia-Oxidizing Archaeon, "Candidatus Nitrosopumilus koreensis" AR1, from Marine Sediment.</title>
        <authorList>
            <person name="Park S.J."/>
            <person name="Kim J.G."/>
            <person name="Jung M.Y."/>
            <person name="Kim S.J."/>
            <person name="Cha I.T."/>
            <person name="Kwon K."/>
            <person name="Lee J.H."/>
            <person name="Rhee S.K."/>
        </authorList>
    </citation>
    <scope>NUCLEOTIDE SEQUENCE [LARGE SCALE GENOMIC DNA]</scope>
    <source>
        <strain evidence="12 13">AR1</strain>
    </source>
</reference>
<keyword evidence="13" id="KW-1185">Reference proteome</keyword>
<dbReference type="Gene3D" id="3.40.50.620">
    <property type="entry name" value="HUPs"/>
    <property type="match status" value="1"/>
</dbReference>
<dbReference type="GO" id="GO:0005737">
    <property type="term" value="C:cytoplasm"/>
    <property type="evidence" value="ECO:0007669"/>
    <property type="project" value="InterPro"/>
</dbReference>
<evidence type="ECO:0000313" key="13">
    <source>
        <dbReference type="Proteomes" id="UP000006101"/>
    </source>
</evidence>
<dbReference type="NCBIfam" id="NF010587">
    <property type="entry name" value="PRK13980.1"/>
    <property type="match status" value="1"/>
</dbReference>
<comment type="caution">
    <text evidence="8">Lacks conserved residue(s) required for the propagation of feature annotation.</text>
</comment>
<keyword evidence="7 8" id="KW-0520">NAD</keyword>
<dbReference type="STRING" id="1229908.NKOR_05470"/>
<evidence type="ECO:0000259" key="11">
    <source>
        <dbReference type="Pfam" id="PF02540"/>
    </source>
</evidence>
<dbReference type="PANTHER" id="PTHR23090">
    <property type="entry name" value="NH 3 /GLUTAMINE-DEPENDENT NAD + SYNTHETASE"/>
    <property type="match status" value="1"/>
</dbReference>
<feature type="binding site" evidence="8">
    <location>
        <position position="170"/>
    </location>
    <ligand>
        <name>ATP</name>
        <dbReference type="ChEBI" id="CHEBI:30616"/>
    </ligand>
</feature>
<accession>K0B7R7</accession>
<evidence type="ECO:0000256" key="5">
    <source>
        <dbReference type="ARBA" id="ARBA00022840"/>
    </source>
</evidence>
<dbReference type="PATRIC" id="fig|1229908.8.peg.1193"/>
<keyword evidence="3 8" id="KW-0479">Metal-binding</keyword>
<dbReference type="GO" id="GO:0008795">
    <property type="term" value="F:NAD+ synthase activity"/>
    <property type="evidence" value="ECO:0007669"/>
    <property type="project" value="UniProtKB-UniRule"/>
</dbReference>
<dbReference type="NCBIfam" id="TIGR00552">
    <property type="entry name" value="nadE"/>
    <property type="match status" value="1"/>
</dbReference>
<dbReference type="GO" id="GO:0005524">
    <property type="term" value="F:ATP binding"/>
    <property type="evidence" value="ECO:0007669"/>
    <property type="project" value="UniProtKB-UniRule"/>
</dbReference>
<dbReference type="GO" id="GO:0004359">
    <property type="term" value="F:glutaminase activity"/>
    <property type="evidence" value="ECO:0007669"/>
    <property type="project" value="InterPro"/>
</dbReference>
<protein>
    <recommendedName>
        <fullName evidence="8 10">NH(3)-dependent NAD(+) synthetase</fullName>
        <ecNumber evidence="8 10">6.3.1.5</ecNumber>
    </recommendedName>
</protein>
<evidence type="ECO:0000256" key="2">
    <source>
        <dbReference type="ARBA" id="ARBA00022598"/>
    </source>
</evidence>
<dbReference type="UniPathway" id="UPA00253">
    <property type="reaction ID" value="UER00333"/>
</dbReference>
<dbReference type="GO" id="GO:0046872">
    <property type="term" value="F:metal ion binding"/>
    <property type="evidence" value="ECO:0007669"/>
    <property type="project" value="UniProtKB-KW"/>
</dbReference>
<dbReference type="HAMAP" id="MF_00193">
    <property type="entry name" value="NadE_ammonia_dep"/>
    <property type="match status" value="1"/>
</dbReference>
<evidence type="ECO:0000256" key="6">
    <source>
        <dbReference type="ARBA" id="ARBA00022842"/>
    </source>
</evidence>
<feature type="binding site" evidence="8">
    <location>
        <position position="192"/>
    </location>
    <ligand>
        <name>ATP</name>
        <dbReference type="ChEBI" id="CHEBI:30616"/>
    </ligand>
</feature>
<dbReference type="GO" id="GO:0009435">
    <property type="term" value="P:NAD+ biosynthetic process"/>
    <property type="evidence" value="ECO:0007669"/>
    <property type="project" value="UniProtKB-UniRule"/>
</dbReference>
<keyword evidence="2 8" id="KW-0436">Ligase</keyword>
<feature type="binding site" evidence="8">
    <location>
        <position position="161"/>
    </location>
    <ligand>
        <name>deamido-NAD(+)</name>
        <dbReference type="ChEBI" id="CHEBI:58437"/>
        <note>ligand shared between two neighboring subunits</note>
    </ligand>
</feature>
<comment type="function">
    <text evidence="8">Catalyzes the ATP-dependent amidation of deamido-NAD to form NAD. Uses ammonia as a nitrogen source.</text>
</comment>
<dbReference type="Pfam" id="PF02540">
    <property type="entry name" value="NAD_synthase"/>
    <property type="match status" value="1"/>
</dbReference>
<evidence type="ECO:0000256" key="1">
    <source>
        <dbReference type="ARBA" id="ARBA00005859"/>
    </source>
</evidence>
<dbReference type="SUPFAM" id="SSF52402">
    <property type="entry name" value="Adenine nucleotide alpha hydrolases-like"/>
    <property type="match status" value="1"/>
</dbReference>
<feature type="binding site" evidence="8">
    <location>
        <position position="146"/>
    </location>
    <ligand>
        <name>Mg(2+)</name>
        <dbReference type="ChEBI" id="CHEBI:18420"/>
    </ligand>
</feature>
<dbReference type="GeneID" id="13725130"/>
<organism evidence="12 13">
    <name type="scientific">Candidatus Nitrosopumilus koreensis AR1</name>
    <dbReference type="NCBI Taxonomy" id="1229908"/>
    <lineage>
        <taxon>Archaea</taxon>
        <taxon>Nitrososphaerota</taxon>
        <taxon>Nitrososphaeria</taxon>
        <taxon>Nitrosopumilales</taxon>
        <taxon>Nitrosopumilaceae</taxon>
        <taxon>Nitrosopumilus</taxon>
    </lineage>
</organism>
<dbReference type="InterPro" id="IPR022926">
    <property type="entry name" value="NH(3)-dep_NAD(+)_synth"/>
</dbReference>
<gene>
    <name evidence="8" type="primary">nadE</name>
    <name evidence="12" type="ORF">NKOR_05470</name>
</gene>
<feature type="binding site" evidence="8">
    <location>
        <position position="46"/>
    </location>
    <ligand>
        <name>Mg(2+)</name>
        <dbReference type="ChEBI" id="CHEBI:18420"/>
    </ligand>
</feature>